<evidence type="ECO:0000313" key="1">
    <source>
        <dbReference type="Proteomes" id="UP000887580"/>
    </source>
</evidence>
<reference evidence="2" key="1">
    <citation type="submission" date="2022-11" db="UniProtKB">
        <authorList>
            <consortium name="WormBaseParasite"/>
        </authorList>
    </citation>
    <scope>IDENTIFICATION</scope>
</reference>
<dbReference type="Proteomes" id="UP000887580">
    <property type="component" value="Unplaced"/>
</dbReference>
<name>A0AC35FVU7_9BILA</name>
<proteinExistence type="predicted"/>
<organism evidence="1 2">
    <name type="scientific">Panagrolaimus sp. PS1159</name>
    <dbReference type="NCBI Taxonomy" id="55785"/>
    <lineage>
        <taxon>Eukaryota</taxon>
        <taxon>Metazoa</taxon>
        <taxon>Ecdysozoa</taxon>
        <taxon>Nematoda</taxon>
        <taxon>Chromadorea</taxon>
        <taxon>Rhabditida</taxon>
        <taxon>Tylenchina</taxon>
        <taxon>Panagrolaimomorpha</taxon>
        <taxon>Panagrolaimoidea</taxon>
        <taxon>Panagrolaimidae</taxon>
        <taxon>Panagrolaimus</taxon>
    </lineage>
</organism>
<accession>A0AC35FVU7</accession>
<dbReference type="WBParaSite" id="PS1159_v2.g21454.t1">
    <property type="protein sequence ID" value="PS1159_v2.g21454.t1"/>
    <property type="gene ID" value="PS1159_v2.g21454"/>
</dbReference>
<protein>
    <submittedName>
        <fullName evidence="2">F-box domain-containing protein</fullName>
    </submittedName>
</protein>
<sequence length="340" mass="39837">MSRRQPPRLASRRSVVTCSLSTKNALFDFNNPLPQTLSLPSTLISYIVGKLKPKSIFKLTKTCKYMKFYCDRRRGRSIDSLYIGPRLHYDFTYCMAVQIDDKSPEFDRFINGLSIEKRLSCDLSTKYDTVSKIIKLAKKCSVKDLYIENQVLTCGEFEKLCKNVRSCLVSCLIFTDRTEDGMLINIMERIPNAAQIEIQSWNQENYYTPTTAASLATLKHNVKIKHFEIDSVPETFDPKHFGQFAKNNFATRCESYLHFKIPISTVVLTHFRKSIKPYVHDPRFRSKRPCITVSRYPPQPFIVSDWQLSMKQYMEYKFSKRFRVKKYKKNKKFNGFTKRS</sequence>
<evidence type="ECO:0000313" key="2">
    <source>
        <dbReference type="WBParaSite" id="PS1159_v2.g21454.t1"/>
    </source>
</evidence>